<dbReference type="PANTHER" id="PTHR14218">
    <property type="entry name" value="PROTEASE S8 TRIPEPTIDYL PEPTIDASE I CLN2"/>
    <property type="match status" value="1"/>
</dbReference>
<dbReference type="EMBL" id="JBHLZP010000018">
    <property type="protein sequence ID" value="MFB9831454.1"/>
    <property type="molecule type" value="Genomic_DNA"/>
</dbReference>
<comment type="caution">
    <text evidence="7">The sequence shown here is derived from an EMBL/GenBank/DDBJ whole genome shotgun (WGS) entry which is preliminary data.</text>
</comment>
<feature type="chain" id="PRO_5046672710" evidence="5">
    <location>
        <begin position="36"/>
        <end position="857"/>
    </location>
</feature>
<dbReference type="InterPro" id="IPR030400">
    <property type="entry name" value="Sedolisin_dom"/>
</dbReference>
<dbReference type="Gene3D" id="2.60.120.260">
    <property type="entry name" value="Galactose-binding domain-like"/>
    <property type="match status" value="1"/>
</dbReference>
<keyword evidence="1" id="KW-0645">Protease</keyword>
<name>A0ABV5YB94_9ACTN</name>
<proteinExistence type="predicted"/>
<dbReference type="PROSITE" id="PS51695">
    <property type="entry name" value="SEDOLISIN"/>
    <property type="match status" value="1"/>
</dbReference>
<keyword evidence="8" id="KW-1185">Reference proteome</keyword>
<organism evidence="7 8">
    <name type="scientific">Actinoallomurus acaciae</name>
    <dbReference type="NCBI Taxonomy" id="502577"/>
    <lineage>
        <taxon>Bacteria</taxon>
        <taxon>Bacillati</taxon>
        <taxon>Actinomycetota</taxon>
        <taxon>Actinomycetes</taxon>
        <taxon>Streptosporangiales</taxon>
        <taxon>Thermomonosporaceae</taxon>
        <taxon>Actinoallomurus</taxon>
    </lineage>
</organism>
<keyword evidence="3" id="KW-0720">Serine protease</keyword>
<dbReference type="SUPFAM" id="SSF49452">
    <property type="entry name" value="Starch-binding domain-like"/>
    <property type="match status" value="1"/>
</dbReference>
<dbReference type="CDD" id="cd04056">
    <property type="entry name" value="Peptidases_S53"/>
    <property type="match status" value="1"/>
</dbReference>
<evidence type="ECO:0000313" key="7">
    <source>
        <dbReference type="EMBL" id="MFB9831454.1"/>
    </source>
</evidence>
<dbReference type="SUPFAM" id="SSF52743">
    <property type="entry name" value="Subtilisin-like"/>
    <property type="match status" value="1"/>
</dbReference>
<sequence>MQTPRRLVSVLSKARRSRLTVIGATVAVLALPAGGAGGSPVSAAAPLTADTPAGCNATPKKGSARCFSVVRTPSDHTITPNASAPPSTALGPADIQAAYRLPATGGATVAIVDAYGDSAAEADLATFRSHYDLPACTTANGCFTKVDQRGGTGYPADDAGWALETALDLDAVSSACPDCKIMLVEADSSGFDDLGTAVDEAVALGAKYVSNSYGTSQEGADETSLDHYYDHPGTVVTAATGDTGNQVSYPAVSNVVVAAGGTRLTRDGGTARGWTESAWSSGGSGCSQYEAKPDHQSLTSTGCAKRATADISADADPTSGLATYSSLPQSDGRSGWFQVGGTSLSSPLITAMYALAGPPAPDSHPASYPYSDPNAADDLNDVTTGQNGSCGDLLCNAGPGWDGPTGLGTPNGVAALAAGEQGDIAGQITDADTGKPVADVKVVAGAYGTNTDAQGHYDIKARVGTYTVTASAYSYKSATRSGVTVTAGRQNTTDIALTPLPHSVVTGRVVDSGHGWGMYAKITLDGYPGDPVYTDPVTGEYSVRLAGSTTYTAHVTPMYPMTLDTTGNDGYLPADERFTVGTTDMTRDYALKADPAACSAPGYGRTATSEDFTAFAGTKPSDGWSVAGTRDGWRFDNPGDRTAAGGGDDRSAVADSGITTRPVDTSLTSPDVDLSGQSAPRLSFDSAYYGAPGQDAEIRSSTDGGRTWTSVWHQGTANEIGHVDVPLPRAANAKKVRVRFVYRGRSAWWWSVDNVLIGTPTCVAKPGALVVGTVADHSTGGPVNGATVSVGAASGLSTTTGDPDRAGGFYFLFTPATGDGRLTAAADGYATATKTTTLTSNQVARVDWSLTPAGGNR</sequence>
<feature type="compositionally biased region" description="Polar residues" evidence="4">
    <location>
        <begin position="657"/>
        <end position="676"/>
    </location>
</feature>
<dbReference type="PROSITE" id="PS00138">
    <property type="entry name" value="SUBTILASE_SER"/>
    <property type="match status" value="1"/>
</dbReference>
<reference evidence="7 8" key="1">
    <citation type="submission" date="2024-09" db="EMBL/GenBank/DDBJ databases">
        <authorList>
            <person name="Sun Q."/>
            <person name="Mori K."/>
        </authorList>
    </citation>
    <scope>NUCLEOTIDE SEQUENCE [LARGE SCALE GENOMIC DNA]</scope>
    <source>
        <strain evidence="7 8">TBRC 0563</strain>
    </source>
</reference>
<dbReference type="SUPFAM" id="SSF49464">
    <property type="entry name" value="Carboxypeptidase regulatory domain-like"/>
    <property type="match status" value="1"/>
</dbReference>
<dbReference type="InterPro" id="IPR036852">
    <property type="entry name" value="Peptidase_S8/S53_dom_sf"/>
</dbReference>
<dbReference type="InterPro" id="IPR013784">
    <property type="entry name" value="Carb-bd-like_fold"/>
</dbReference>
<evidence type="ECO:0000259" key="6">
    <source>
        <dbReference type="PROSITE" id="PS51695"/>
    </source>
</evidence>
<dbReference type="PANTHER" id="PTHR14218:SF15">
    <property type="entry name" value="TRIPEPTIDYL-PEPTIDASE 1"/>
    <property type="match status" value="1"/>
</dbReference>
<feature type="region of interest" description="Disordered" evidence="4">
    <location>
        <begin position="629"/>
        <end position="676"/>
    </location>
</feature>
<dbReference type="Gene3D" id="3.40.50.200">
    <property type="entry name" value="Peptidase S8/S53 domain"/>
    <property type="match status" value="1"/>
</dbReference>
<evidence type="ECO:0000256" key="3">
    <source>
        <dbReference type="ARBA" id="ARBA00022825"/>
    </source>
</evidence>
<dbReference type="Pfam" id="PF13620">
    <property type="entry name" value="CarboxypepD_reg"/>
    <property type="match status" value="2"/>
</dbReference>
<feature type="domain" description="Peptidase S53" evidence="6">
    <location>
        <begin position="89"/>
        <end position="422"/>
    </location>
</feature>
<dbReference type="InterPro" id="IPR050819">
    <property type="entry name" value="Tripeptidyl-peptidase_I"/>
</dbReference>
<evidence type="ECO:0000313" key="8">
    <source>
        <dbReference type="Proteomes" id="UP001589627"/>
    </source>
</evidence>
<dbReference type="InterPro" id="IPR023828">
    <property type="entry name" value="Peptidase_S8_Ser-AS"/>
</dbReference>
<feature type="region of interest" description="Disordered" evidence="4">
    <location>
        <begin position="267"/>
        <end position="298"/>
    </location>
</feature>
<dbReference type="Gene3D" id="2.60.40.1120">
    <property type="entry name" value="Carboxypeptidase-like, regulatory domain"/>
    <property type="match status" value="2"/>
</dbReference>
<evidence type="ECO:0000256" key="2">
    <source>
        <dbReference type="ARBA" id="ARBA00022801"/>
    </source>
</evidence>
<keyword evidence="5" id="KW-0732">Signal</keyword>
<keyword evidence="2" id="KW-0378">Hydrolase</keyword>
<evidence type="ECO:0000256" key="1">
    <source>
        <dbReference type="ARBA" id="ARBA00022670"/>
    </source>
</evidence>
<evidence type="ECO:0000256" key="5">
    <source>
        <dbReference type="SAM" id="SignalP"/>
    </source>
</evidence>
<accession>A0ABV5YB94</accession>
<gene>
    <name evidence="7" type="ORF">ACFFNX_04545</name>
</gene>
<dbReference type="InterPro" id="IPR008969">
    <property type="entry name" value="CarboxyPept-like_regulatory"/>
</dbReference>
<protein>
    <submittedName>
        <fullName evidence="7">Carboxypeptidase regulatory-like domain-containing protein</fullName>
    </submittedName>
</protein>
<dbReference type="RefSeq" id="WP_378195574.1">
    <property type="nucleotide sequence ID" value="NZ_JBHLZP010000018.1"/>
</dbReference>
<dbReference type="Proteomes" id="UP001589627">
    <property type="component" value="Unassembled WGS sequence"/>
</dbReference>
<evidence type="ECO:0000256" key="4">
    <source>
        <dbReference type="SAM" id="MobiDB-lite"/>
    </source>
</evidence>
<feature type="signal peptide" evidence="5">
    <location>
        <begin position="1"/>
        <end position="35"/>
    </location>
</feature>